<dbReference type="SUPFAM" id="SSF53822">
    <property type="entry name" value="Periplasmic binding protein-like I"/>
    <property type="match status" value="1"/>
</dbReference>
<dbReference type="Gene3D" id="1.10.260.40">
    <property type="entry name" value="lambda repressor-like DNA-binding domains"/>
    <property type="match status" value="1"/>
</dbReference>
<dbReference type="InterPro" id="IPR000843">
    <property type="entry name" value="HTH_LacI"/>
</dbReference>
<accession>A0AAU6SBX6</accession>
<dbReference type="PANTHER" id="PTHR30146:SF153">
    <property type="entry name" value="LACTOSE OPERON REPRESSOR"/>
    <property type="match status" value="1"/>
</dbReference>
<dbReference type="Pfam" id="PF00356">
    <property type="entry name" value="LacI"/>
    <property type="match status" value="1"/>
</dbReference>
<feature type="domain" description="HTH lacI-type" evidence="4">
    <location>
        <begin position="2"/>
        <end position="56"/>
    </location>
</feature>
<protein>
    <submittedName>
        <fullName evidence="5">LacI family transcriptional regulator</fullName>
    </submittedName>
</protein>
<dbReference type="PANTHER" id="PTHR30146">
    <property type="entry name" value="LACI-RELATED TRANSCRIPTIONAL REPRESSOR"/>
    <property type="match status" value="1"/>
</dbReference>
<evidence type="ECO:0000259" key="4">
    <source>
        <dbReference type="PROSITE" id="PS50932"/>
    </source>
</evidence>
<dbReference type="InterPro" id="IPR010982">
    <property type="entry name" value="Lambda_DNA-bd_dom_sf"/>
</dbReference>
<dbReference type="InterPro" id="IPR046335">
    <property type="entry name" value="LacI/GalR-like_sensor"/>
</dbReference>
<dbReference type="SMART" id="SM00354">
    <property type="entry name" value="HTH_LACI"/>
    <property type="match status" value="1"/>
</dbReference>
<dbReference type="PROSITE" id="PS00356">
    <property type="entry name" value="HTH_LACI_1"/>
    <property type="match status" value="1"/>
</dbReference>
<dbReference type="EMBL" id="CP151632">
    <property type="protein sequence ID" value="WZO34365.1"/>
    <property type="molecule type" value="Genomic_DNA"/>
</dbReference>
<dbReference type="RefSeq" id="WP_349428921.1">
    <property type="nucleotide sequence ID" value="NZ_CP151632.1"/>
</dbReference>
<proteinExistence type="predicted"/>
<evidence type="ECO:0000256" key="1">
    <source>
        <dbReference type="ARBA" id="ARBA00023015"/>
    </source>
</evidence>
<evidence type="ECO:0000256" key="2">
    <source>
        <dbReference type="ARBA" id="ARBA00023125"/>
    </source>
</evidence>
<sequence length="329" mass="34088">MVTIADVAQAAGVSISTVSYVMSGKRAISQETRDRVEKAIDNLGFSPHAGARSLASRSTNVIGLQAPLRTGVNVHVVMQIVTGVVTQARKHGYDILLLASDDAKALQRAAKGSMVDALLVMDVESDDPRIDTLSGLGHPSVLIGLPEGRRAIPCVDFDFEAAGWLAVDRLVALGHRRLALIGSPPEVMSRHTSYADRLARGFLAACEANGVTGTVHACPSSAESVATVDAVMTENPDITGFFVHNEGALPHVATTIAQRGHARGYDLAVVALCPDDVARSVSGLADSIAVPAEAIGAAATDMICEILANGAKPAVRLLPPALTGVPAAT</sequence>
<evidence type="ECO:0000313" key="5">
    <source>
        <dbReference type="EMBL" id="WZO34365.1"/>
    </source>
</evidence>
<reference evidence="5" key="1">
    <citation type="submission" date="2024-04" db="EMBL/GenBank/DDBJ databases">
        <authorList>
            <person name="Roder T."/>
            <person name="Oberhansli S."/>
            <person name="Kreuzer M."/>
        </authorList>
    </citation>
    <scope>NUCLEOTIDE SEQUENCE</scope>
    <source>
        <strain evidence="5">LWS13-1.2</strain>
    </source>
</reference>
<keyword evidence="3" id="KW-0804">Transcription</keyword>
<keyword evidence="1" id="KW-0805">Transcription regulation</keyword>
<keyword evidence="2" id="KW-0238">DNA-binding</keyword>
<dbReference type="AlphaFoldDB" id="A0AAU6SBX6"/>
<name>A0AAU6SBX6_9MICO</name>
<dbReference type="InterPro" id="IPR028082">
    <property type="entry name" value="Peripla_BP_I"/>
</dbReference>
<dbReference type="SUPFAM" id="SSF47413">
    <property type="entry name" value="lambda repressor-like DNA-binding domains"/>
    <property type="match status" value="1"/>
</dbReference>
<gene>
    <name evidence="5" type="ORF">MRBLWS13_002024</name>
</gene>
<dbReference type="Pfam" id="PF13377">
    <property type="entry name" value="Peripla_BP_3"/>
    <property type="match status" value="1"/>
</dbReference>
<dbReference type="PROSITE" id="PS50932">
    <property type="entry name" value="HTH_LACI_2"/>
    <property type="match status" value="1"/>
</dbReference>
<dbReference type="CDD" id="cd01392">
    <property type="entry name" value="HTH_LacI"/>
    <property type="match status" value="1"/>
</dbReference>
<dbReference type="GO" id="GO:0003700">
    <property type="term" value="F:DNA-binding transcription factor activity"/>
    <property type="evidence" value="ECO:0007669"/>
    <property type="project" value="TreeGrafter"/>
</dbReference>
<organism evidence="5">
    <name type="scientific">Microbacterium sp. LWS13-1.2</name>
    <dbReference type="NCBI Taxonomy" id="3135264"/>
    <lineage>
        <taxon>Bacteria</taxon>
        <taxon>Bacillati</taxon>
        <taxon>Actinomycetota</taxon>
        <taxon>Actinomycetes</taxon>
        <taxon>Micrococcales</taxon>
        <taxon>Microbacteriaceae</taxon>
        <taxon>Microbacterium</taxon>
    </lineage>
</organism>
<dbReference type="Gene3D" id="3.40.50.2300">
    <property type="match status" value="2"/>
</dbReference>
<evidence type="ECO:0000256" key="3">
    <source>
        <dbReference type="ARBA" id="ARBA00023163"/>
    </source>
</evidence>
<dbReference type="GO" id="GO:0000976">
    <property type="term" value="F:transcription cis-regulatory region binding"/>
    <property type="evidence" value="ECO:0007669"/>
    <property type="project" value="TreeGrafter"/>
</dbReference>